<name>W8T5V7_PEPAC</name>
<dbReference type="Gene3D" id="1.10.260.50">
    <property type="match status" value="1"/>
</dbReference>
<keyword evidence="5" id="KW-0408">Iron</keyword>
<dbReference type="EC" id="2.8.1.7" evidence="9"/>
<proteinExistence type="inferred from homology"/>
<keyword evidence="9" id="KW-0808">Transferase</keyword>
<dbReference type="KEGG" id="eac:EAL2_c09360"/>
<evidence type="ECO:0000256" key="2">
    <source>
        <dbReference type="ARBA" id="ARBA00006490"/>
    </source>
</evidence>
<dbReference type="OrthoDB" id="9808002at2"/>
<keyword evidence="10" id="KW-1185">Reference proteome</keyword>
<dbReference type="PIRSF" id="PIRSF005572">
    <property type="entry name" value="NifS"/>
    <property type="match status" value="1"/>
</dbReference>
<evidence type="ECO:0000256" key="6">
    <source>
        <dbReference type="ARBA" id="ARBA00023014"/>
    </source>
</evidence>
<dbReference type="InterPro" id="IPR000192">
    <property type="entry name" value="Aminotrans_V_dom"/>
</dbReference>
<evidence type="ECO:0000256" key="7">
    <source>
        <dbReference type="RuleBase" id="RU004504"/>
    </source>
</evidence>
<dbReference type="GO" id="GO:0051536">
    <property type="term" value="F:iron-sulfur cluster binding"/>
    <property type="evidence" value="ECO:0007669"/>
    <property type="project" value="UniProtKB-KW"/>
</dbReference>
<dbReference type="FunFam" id="3.40.640.10:FF:000084">
    <property type="entry name" value="IscS-like cysteine desulfurase"/>
    <property type="match status" value="1"/>
</dbReference>
<keyword evidence="6" id="KW-0411">Iron-sulfur</keyword>
<dbReference type="InterPro" id="IPR015422">
    <property type="entry name" value="PyrdxlP-dep_Trfase_small"/>
</dbReference>
<dbReference type="HOGENOM" id="CLU_003433_0_0_9"/>
<keyword evidence="4" id="KW-0663">Pyridoxal phosphate</keyword>
<comment type="similarity">
    <text evidence="2">Belongs to the class-V pyridoxal-phosphate-dependent aminotransferase family. NifS/IscS subfamily.</text>
</comment>
<comment type="cofactor">
    <cofactor evidence="1 7">
        <name>pyridoxal 5'-phosphate</name>
        <dbReference type="ChEBI" id="CHEBI:597326"/>
    </cofactor>
</comment>
<accession>W8T5V7</accession>
<dbReference type="RefSeq" id="WP_025435248.1">
    <property type="nucleotide sequence ID" value="NZ_CP007452.1"/>
</dbReference>
<keyword evidence="3" id="KW-0479">Metal-binding</keyword>
<feature type="domain" description="Aminotransferase class V" evidence="8">
    <location>
        <begin position="3"/>
        <end position="363"/>
    </location>
</feature>
<dbReference type="InterPro" id="IPR015421">
    <property type="entry name" value="PyrdxlP-dep_Trfase_major"/>
</dbReference>
<gene>
    <name evidence="9" type="primary">iscS1</name>
    <name evidence="9" type="ORF">EAL2_c09360</name>
</gene>
<dbReference type="GO" id="GO:0031071">
    <property type="term" value="F:cysteine desulfurase activity"/>
    <property type="evidence" value="ECO:0007669"/>
    <property type="project" value="UniProtKB-EC"/>
</dbReference>
<evidence type="ECO:0000313" key="10">
    <source>
        <dbReference type="Proteomes" id="UP000019591"/>
    </source>
</evidence>
<dbReference type="Gene3D" id="3.90.1150.10">
    <property type="entry name" value="Aspartate Aminotransferase, domain 1"/>
    <property type="match status" value="1"/>
</dbReference>
<dbReference type="PANTHER" id="PTHR11601">
    <property type="entry name" value="CYSTEINE DESULFURYLASE FAMILY MEMBER"/>
    <property type="match status" value="1"/>
</dbReference>
<dbReference type="Pfam" id="PF00266">
    <property type="entry name" value="Aminotran_5"/>
    <property type="match status" value="1"/>
</dbReference>
<dbReference type="InterPro" id="IPR020578">
    <property type="entry name" value="Aminotrans_V_PyrdxlP_BS"/>
</dbReference>
<dbReference type="Gene3D" id="3.40.640.10">
    <property type="entry name" value="Type I PLP-dependent aspartate aminotransferase-like (Major domain)"/>
    <property type="match status" value="1"/>
</dbReference>
<protein>
    <submittedName>
        <fullName evidence="9">Cysteine desulfurase IscS</fullName>
        <ecNumber evidence="9">2.8.1.7</ecNumber>
    </submittedName>
</protein>
<organism evidence="9 10">
    <name type="scientific">Peptoclostridium acidaminophilum DSM 3953</name>
    <dbReference type="NCBI Taxonomy" id="1286171"/>
    <lineage>
        <taxon>Bacteria</taxon>
        <taxon>Bacillati</taxon>
        <taxon>Bacillota</taxon>
        <taxon>Clostridia</taxon>
        <taxon>Peptostreptococcales</taxon>
        <taxon>Peptoclostridiaceae</taxon>
        <taxon>Peptoclostridium</taxon>
    </lineage>
</organism>
<dbReference type="eggNOG" id="COG1104">
    <property type="taxonomic scope" value="Bacteria"/>
</dbReference>
<dbReference type="STRING" id="1286171.EAL2_c09360"/>
<evidence type="ECO:0000256" key="1">
    <source>
        <dbReference type="ARBA" id="ARBA00001933"/>
    </source>
</evidence>
<dbReference type="PROSITE" id="PS00595">
    <property type="entry name" value="AA_TRANSFER_CLASS_5"/>
    <property type="match status" value="1"/>
</dbReference>
<dbReference type="SUPFAM" id="SSF53383">
    <property type="entry name" value="PLP-dependent transferases"/>
    <property type="match status" value="1"/>
</dbReference>
<dbReference type="InterPro" id="IPR015424">
    <property type="entry name" value="PyrdxlP-dep_Trfase"/>
</dbReference>
<evidence type="ECO:0000256" key="3">
    <source>
        <dbReference type="ARBA" id="ARBA00022723"/>
    </source>
</evidence>
<dbReference type="PATRIC" id="fig|1286171.3.peg.886"/>
<evidence type="ECO:0000256" key="5">
    <source>
        <dbReference type="ARBA" id="ARBA00023004"/>
    </source>
</evidence>
<evidence type="ECO:0000313" key="9">
    <source>
        <dbReference type="EMBL" id="AHM56235.1"/>
    </source>
</evidence>
<dbReference type="AlphaFoldDB" id="W8T5V7"/>
<dbReference type="EMBL" id="CP007452">
    <property type="protein sequence ID" value="AHM56235.1"/>
    <property type="molecule type" value="Genomic_DNA"/>
</dbReference>
<dbReference type="PANTHER" id="PTHR11601:SF50">
    <property type="entry name" value="CYSTEINE DESULFURASE ISCS 2-RELATED"/>
    <property type="match status" value="1"/>
</dbReference>
<evidence type="ECO:0000259" key="8">
    <source>
        <dbReference type="Pfam" id="PF00266"/>
    </source>
</evidence>
<evidence type="ECO:0000256" key="4">
    <source>
        <dbReference type="ARBA" id="ARBA00022898"/>
    </source>
</evidence>
<dbReference type="GO" id="GO:0046872">
    <property type="term" value="F:metal ion binding"/>
    <property type="evidence" value="ECO:0007669"/>
    <property type="project" value="UniProtKB-KW"/>
</dbReference>
<reference evidence="9 10" key="1">
    <citation type="journal article" date="2014" name="Genome Announc.">
        <title>Complete Genome Sequence of Amino Acid-Utilizing Eubacterium acidaminophilum al-2 (DSM 3953).</title>
        <authorList>
            <person name="Poehlein A."/>
            <person name="Andreesen J.R."/>
            <person name="Daniel R."/>
        </authorList>
    </citation>
    <scope>NUCLEOTIDE SEQUENCE [LARGE SCALE GENOMIC DNA]</scope>
    <source>
        <strain evidence="9 10">DSM 3953</strain>
    </source>
</reference>
<sequence>MEIYLDNSATTRPYGEVAQRMMEYLTARYANPSSAHSKGVEIERDIKNARKKIASLMGAIDDEIVFTSGGTESDNIAIRGIAYANRKQGKHIITTCIEHPAVLSTVKDLENEGFEATYLGVDSSGVIDFEDFKKALRDDTILVAIMHVNNESGSVQPVEKIGRYLSKLKRKVYFFVDAVQSFGKIDFRPGRYGIDLMSISGHKLHGPKGIGALYIKKGTRLKSIVTGGGQERGVRPGTENVPGIMGLETAALKTVSDLPSKIERLGAMKSLLQEEITARVPNIKINSTPEGACHILNISFMDVKGEVLLHTLEQDGVFVSTGSACSSKKKGSHVLREMGLSEAQIEGAIRFSLGEFNDAEQIKCAAEIVSRRVEEFRKIVGK</sequence>
<dbReference type="InterPro" id="IPR016454">
    <property type="entry name" value="Cysteine_dSase"/>
</dbReference>
<dbReference type="Proteomes" id="UP000019591">
    <property type="component" value="Chromosome"/>
</dbReference>